<protein>
    <recommendedName>
        <fullName evidence="9">Membrane fusion protein (MFP) family protein</fullName>
    </recommendedName>
</protein>
<dbReference type="NCBIfam" id="TIGR01843">
    <property type="entry name" value="type_I_hlyD"/>
    <property type="match status" value="1"/>
</dbReference>
<proteinExistence type="inferred from homology"/>
<keyword evidence="7 9" id="KW-1133">Transmembrane helix</keyword>
<dbReference type="AlphaFoldDB" id="A0A6I4L0A0"/>
<evidence type="ECO:0000313" key="14">
    <source>
        <dbReference type="Proteomes" id="UP000429555"/>
    </source>
</evidence>
<sequence>MSANTSEKGLRQAIGAYFGSRDAIGDEPLPEVSKALIEDAPRVIRLTIWSLIAFVVFCLLWAHFAVVDEVTRGDGKAIPSSRLQKIQNLEGGIVAELFVREGQIVEAGDPLLRLDDTRFASNVGETEADRLALLLRVERLSAEVQERELVVSDEVRQKAPGQADNEIALFNSRKQQLLDEVAGLEEQLIQRQQELREFVSKQGQFRNSLSLLRQEIQMSEPLVAQGAISQVEVLRLKRSEVEARGQLEATTLAIPRAESAIKEVERKIDETRGRFRSDALAELNEARTELSKIQSTGKALEDRVNRTLVTSPVRGIVKQLLVNTIGGVIQPGSDLVEIVPLDDNLLVEARIRPQDIAFLHPGQEAMVKFTAYDYTIYGGLKAELEQIGADTVTDDEGNSFYEIKLRTERSHLGTEESPLLIIPGMVASVDIITGKKSVLNYLLKPIIRARAEALRER</sequence>
<feature type="coiled-coil region" evidence="10">
    <location>
        <begin position="167"/>
        <end position="194"/>
    </location>
</feature>
<evidence type="ECO:0000256" key="4">
    <source>
        <dbReference type="ARBA" id="ARBA00022475"/>
    </source>
</evidence>
<dbReference type="PANTHER" id="PTHR30386:SF26">
    <property type="entry name" value="TRANSPORT PROTEIN COMB"/>
    <property type="match status" value="1"/>
</dbReference>
<dbReference type="GO" id="GO:0005886">
    <property type="term" value="C:plasma membrane"/>
    <property type="evidence" value="ECO:0007669"/>
    <property type="project" value="UniProtKB-SubCell"/>
</dbReference>
<evidence type="ECO:0000256" key="9">
    <source>
        <dbReference type="RuleBase" id="RU365093"/>
    </source>
</evidence>
<evidence type="ECO:0000259" key="11">
    <source>
        <dbReference type="Pfam" id="PF25994"/>
    </source>
</evidence>
<feature type="domain" description="AprE-like beta-barrel" evidence="12">
    <location>
        <begin position="345"/>
        <end position="434"/>
    </location>
</feature>
<dbReference type="GO" id="GO:0009306">
    <property type="term" value="P:protein secretion"/>
    <property type="evidence" value="ECO:0007669"/>
    <property type="project" value="InterPro"/>
</dbReference>
<dbReference type="SUPFAM" id="SSF111369">
    <property type="entry name" value="HlyD-like secretion proteins"/>
    <property type="match status" value="1"/>
</dbReference>
<accession>A0A6I4L0A0</accession>
<keyword evidence="4 9" id="KW-1003">Cell membrane</keyword>
<dbReference type="PROSITE" id="PS00543">
    <property type="entry name" value="HLYD_FAMILY"/>
    <property type="match status" value="1"/>
</dbReference>
<dbReference type="EMBL" id="WKJZ01000002">
    <property type="protein sequence ID" value="MVW76502.1"/>
    <property type="molecule type" value="Genomic_DNA"/>
</dbReference>
<keyword evidence="5 9" id="KW-0997">Cell inner membrane</keyword>
<comment type="caution">
    <text evidence="13">The sequence shown here is derived from an EMBL/GenBank/DDBJ whole genome shotgun (WGS) entry which is preliminary data.</text>
</comment>
<keyword evidence="3 9" id="KW-0813">Transport</keyword>
<keyword evidence="6 9" id="KW-0812">Transmembrane</keyword>
<feature type="domain" description="AprE-like long alpha-helical hairpin" evidence="11">
    <location>
        <begin position="121"/>
        <end position="303"/>
    </location>
</feature>
<evidence type="ECO:0000256" key="5">
    <source>
        <dbReference type="ARBA" id="ARBA00022519"/>
    </source>
</evidence>
<evidence type="ECO:0000256" key="2">
    <source>
        <dbReference type="ARBA" id="ARBA00009477"/>
    </source>
</evidence>
<gene>
    <name evidence="13" type="ORF">GJV18_14370</name>
</gene>
<keyword evidence="14" id="KW-1185">Reference proteome</keyword>
<comment type="subcellular location">
    <subcellularLocation>
        <location evidence="1 9">Cell inner membrane</location>
        <topology evidence="1 9">Single-pass membrane protein</topology>
    </subcellularLocation>
</comment>
<evidence type="ECO:0000256" key="10">
    <source>
        <dbReference type="SAM" id="Coils"/>
    </source>
</evidence>
<dbReference type="PANTHER" id="PTHR30386">
    <property type="entry name" value="MEMBRANE FUSION SUBUNIT OF EMRAB-TOLC MULTIDRUG EFFLUX PUMP"/>
    <property type="match status" value="1"/>
</dbReference>
<evidence type="ECO:0000256" key="3">
    <source>
        <dbReference type="ARBA" id="ARBA00022448"/>
    </source>
</evidence>
<keyword evidence="10" id="KW-0175">Coiled coil</keyword>
<evidence type="ECO:0000256" key="1">
    <source>
        <dbReference type="ARBA" id="ARBA00004377"/>
    </source>
</evidence>
<dbReference type="InterPro" id="IPR010129">
    <property type="entry name" value="T1SS_HlyD"/>
</dbReference>
<reference evidence="13 14" key="1">
    <citation type="submission" date="2019-11" db="EMBL/GenBank/DDBJ databases">
        <title>Pseudomonas flavidum sp. nov., isolated from Baiyang Lake.</title>
        <authorList>
            <person name="Zhao Y."/>
        </authorList>
    </citation>
    <scope>NUCLEOTIDE SEQUENCE [LARGE SCALE GENOMIC DNA]</scope>
    <source>
        <strain evidence="14">R-22-3 w-18</strain>
    </source>
</reference>
<dbReference type="Pfam" id="PF26002">
    <property type="entry name" value="Beta-barrel_AprE"/>
    <property type="match status" value="1"/>
</dbReference>
<dbReference type="PRINTS" id="PR01490">
    <property type="entry name" value="RTXTOXIND"/>
</dbReference>
<dbReference type="Pfam" id="PF25994">
    <property type="entry name" value="HH_AprE"/>
    <property type="match status" value="1"/>
</dbReference>
<dbReference type="Proteomes" id="UP000429555">
    <property type="component" value="Unassembled WGS sequence"/>
</dbReference>
<organism evidence="13 14">
    <name type="scientific">Pseudomonas xionganensis</name>
    <dbReference type="NCBI Taxonomy" id="2654845"/>
    <lineage>
        <taxon>Bacteria</taxon>
        <taxon>Pseudomonadati</taxon>
        <taxon>Pseudomonadota</taxon>
        <taxon>Gammaproteobacteria</taxon>
        <taxon>Pseudomonadales</taxon>
        <taxon>Pseudomonadaceae</taxon>
        <taxon>Pseudomonas</taxon>
    </lineage>
</organism>
<dbReference type="Gene3D" id="2.40.50.100">
    <property type="match status" value="1"/>
</dbReference>
<evidence type="ECO:0000313" key="13">
    <source>
        <dbReference type="EMBL" id="MVW76502.1"/>
    </source>
</evidence>
<name>A0A6I4L0A0_9PSED</name>
<feature type="transmembrane region" description="Helical" evidence="9">
    <location>
        <begin position="43"/>
        <end position="64"/>
    </location>
</feature>
<dbReference type="Gene3D" id="2.40.30.170">
    <property type="match status" value="1"/>
</dbReference>
<evidence type="ECO:0000256" key="6">
    <source>
        <dbReference type="ARBA" id="ARBA00022692"/>
    </source>
</evidence>
<comment type="similarity">
    <text evidence="2 9">Belongs to the membrane fusion protein (MFP) (TC 8.A.1) family.</text>
</comment>
<dbReference type="InterPro" id="IPR058982">
    <property type="entry name" value="Beta-barrel_AprE"/>
</dbReference>
<keyword evidence="8 9" id="KW-0472">Membrane</keyword>
<dbReference type="InterPro" id="IPR006144">
    <property type="entry name" value="Secretion_HlyD_CS"/>
</dbReference>
<dbReference type="InterPro" id="IPR050739">
    <property type="entry name" value="MFP"/>
</dbReference>
<dbReference type="InterPro" id="IPR058781">
    <property type="entry name" value="HH_AprE-like"/>
</dbReference>
<feature type="coiled-coil region" evidence="10">
    <location>
        <begin position="247"/>
        <end position="303"/>
    </location>
</feature>
<evidence type="ECO:0000259" key="12">
    <source>
        <dbReference type="Pfam" id="PF26002"/>
    </source>
</evidence>
<evidence type="ECO:0000256" key="8">
    <source>
        <dbReference type="ARBA" id="ARBA00023136"/>
    </source>
</evidence>
<evidence type="ECO:0000256" key="7">
    <source>
        <dbReference type="ARBA" id="ARBA00022989"/>
    </source>
</evidence>